<accession>A0ABT1PZ66</accession>
<comment type="caution">
    <text evidence="1">The sequence shown here is derived from an EMBL/GenBank/DDBJ whole genome shotgun (WGS) entry which is preliminary data.</text>
</comment>
<dbReference type="RefSeq" id="WP_255921241.1">
    <property type="nucleotide sequence ID" value="NZ_JANFNG010000012.1"/>
</dbReference>
<proteinExistence type="predicted"/>
<dbReference type="Proteomes" id="UP001057702">
    <property type="component" value="Unassembled WGS sequence"/>
</dbReference>
<dbReference type="SUPFAM" id="SSF55486">
    <property type="entry name" value="Metalloproteases ('zincins'), catalytic domain"/>
    <property type="match status" value="1"/>
</dbReference>
<reference evidence="1" key="1">
    <citation type="submission" date="2022-06" db="EMBL/GenBank/DDBJ databases">
        <title>Draft genome sequence of Streptomyces sp. RB6PN25 isolated from peat swamp forest in Thailand.</title>
        <authorList>
            <person name="Duangmal K."/>
            <person name="Klaysubun C."/>
        </authorList>
    </citation>
    <scope>NUCLEOTIDE SEQUENCE</scope>
    <source>
        <strain evidence="1">RB6PN25</strain>
    </source>
</reference>
<gene>
    <name evidence="1" type="ORF">NGB36_17500</name>
</gene>
<evidence type="ECO:0000313" key="2">
    <source>
        <dbReference type="Proteomes" id="UP001057702"/>
    </source>
</evidence>
<keyword evidence="2" id="KW-1185">Reference proteome</keyword>
<organism evidence="1 2">
    <name type="scientific">Streptomyces humicola</name>
    <dbReference type="NCBI Taxonomy" id="2953240"/>
    <lineage>
        <taxon>Bacteria</taxon>
        <taxon>Bacillati</taxon>
        <taxon>Actinomycetota</taxon>
        <taxon>Actinomycetes</taxon>
        <taxon>Kitasatosporales</taxon>
        <taxon>Streptomycetaceae</taxon>
        <taxon>Streptomyces</taxon>
    </lineage>
</organism>
<dbReference type="EMBL" id="JANFNG010000012">
    <property type="protein sequence ID" value="MCQ4082345.1"/>
    <property type="molecule type" value="Genomic_DNA"/>
</dbReference>
<sequence>MIRVAAYLPDGRPGPGRLAEVELEATVTGPAELTLPHLTVRDERGGDLLDPADTLVQPPAAGGGPLAGAQADGRARAFGITNAAYHARRALDFAARLLDRPLPHLLVRIGMHDAPKRWGGGHYRLPGAAMPAEPYDVSPTGEVHLGGGRTFVHSPDGCDARYFHAPAHNASIVYHEVGHHICRHTADFRVNSSRPRGEQHNGKVALDEGTADFLAAVLLGTPDIYGWHRGHIPQWDPRRRRLDPRWTMAYLRPGNGGQAHANGTIWASALWSARERVLAEGGGPDDFGRMLLGGLSRLGACEGPVSEERDRRNRFSELLRELAAADPALAPAVLAAMADHGIFPEGRNAHLRERMRAGSNAAVVT</sequence>
<evidence type="ECO:0000313" key="1">
    <source>
        <dbReference type="EMBL" id="MCQ4082345.1"/>
    </source>
</evidence>
<protein>
    <submittedName>
        <fullName evidence="1">Uncharacterized protein</fullName>
    </submittedName>
</protein>
<name>A0ABT1PZ66_9ACTN</name>